<keyword evidence="5 6" id="KW-0472">Membrane</keyword>
<evidence type="ECO:0000313" key="7">
    <source>
        <dbReference type="EMBL" id="POD88915.1"/>
    </source>
</evidence>
<protein>
    <submittedName>
        <fullName evidence="7">Citrate carrier</fullName>
    </submittedName>
</protein>
<dbReference type="GO" id="GO:0016020">
    <property type="term" value="C:membrane"/>
    <property type="evidence" value="ECO:0007669"/>
    <property type="project" value="UniProtKB-SubCell"/>
</dbReference>
<evidence type="ECO:0000256" key="2">
    <source>
        <dbReference type="ARBA" id="ARBA00007349"/>
    </source>
</evidence>
<evidence type="ECO:0000256" key="4">
    <source>
        <dbReference type="ARBA" id="ARBA00022989"/>
    </source>
</evidence>
<evidence type="ECO:0000256" key="5">
    <source>
        <dbReference type="ARBA" id="ARBA00023136"/>
    </source>
</evidence>
<evidence type="ECO:0000256" key="1">
    <source>
        <dbReference type="ARBA" id="ARBA00004141"/>
    </source>
</evidence>
<keyword evidence="3 6" id="KW-0812">Transmembrane</keyword>
<reference evidence="7 8" key="1">
    <citation type="submission" date="2017-06" db="EMBL/GenBank/DDBJ databases">
        <title>Genome sequence of Lactobacillus plantarum subsp. plantarum strain SRCM101258.</title>
        <authorList>
            <person name="Cho S.H."/>
        </authorList>
    </citation>
    <scope>NUCLEOTIDE SEQUENCE [LARGE SCALE GENOMIC DNA]</scope>
    <source>
        <strain evidence="7 8">SRCM101258</strain>
    </source>
</reference>
<comment type="subcellular location">
    <subcellularLocation>
        <location evidence="1">Membrane</location>
        <topology evidence="1">Multi-pass membrane protein</topology>
    </subcellularLocation>
</comment>
<proteinExistence type="inferred from homology"/>
<evidence type="ECO:0000256" key="6">
    <source>
        <dbReference type="SAM" id="Phobius"/>
    </source>
</evidence>
<dbReference type="AlphaFoldDB" id="A0A2S3U9A5"/>
<dbReference type="InterPro" id="IPR001898">
    <property type="entry name" value="SLC13A/DASS"/>
</dbReference>
<dbReference type="Proteomes" id="UP000236990">
    <property type="component" value="Unassembled WGS sequence"/>
</dbReference>
<dbReference type="GO" id="GO:0022857">
    <property type="term" value="F:transmembrane transporter activity"/>
    <property type="evidence" value="ECO:0007669"/>
    <property type="project" value="InterPro"/>
</dbReference>
<sequence>MVAIGLAKMQGITVTWMQWFMAACVPGILSLLIIPWVLYKVYPPEVKETPDAHRWATTRLSALGKMTASEKIMSVTFVLAIVLWLVGTKSALTRLKSVLLPWLFY</sequence>
<comment type="similarity">
    <text evidence="2">Belongs to the SLC13A/DASS transporter (TC 2.A.47) family. DIT1 subfamily.</text>
</comment>
<feature type="transmembrane region" description="Helical" evidence="6">
    <location>
        <begin position="16"/>
        <end position="39"/>
    </location>
</feature>
<dbReference type="EMBL" id="NKCZ01000055">
    <property type="protein sequence ID" value="POD88915.1"/>
    <property type="molecule type" value="Genomic_DNA"/>
</dbReference>
<accession>A0A2S3U9A5</accession>
<comment type="caution">
    <text evidence="7">The sequence shown here is derived from an EMBL/GenBank/DDBJ whole genome shotgun (WGS) entry which is preliminary data.</text>
</comment>
<dbReference type="InterPro" id="IPR030676">
    <property type="entry name" value="CitT-rel"/>
</dbReference>
<evidence type="ECO:0000313" key="8">
    <source>
        <dbReference type="Proteomes" id="UP000236990"/>
    </source>
</evidence>
<gene>
    <name evidence="7" type="ORF">S101258_00331</name>
</gene>
<dbReference type="PANTHER" id="PTHR42826">
    <property type="entry name" value="DICARBOXYLATE TRANSPORTER 2.1, CHLOROPLASTIC"/>
    <property type="match status" value="1"/>
</dbReference>
<organism evidence="7 8">
    <name type="scientific">Lactiplantibacillus plantarum subsp. plantarum</name>
    <dbReference type="NCBI Taxonomy" id="337330"/>
    <lineage>
        <taxon>Bacteria</taxon>
        <taxon>Bacillati</taxon>
        <taxon>Bacillota</taxon>
        <taxon>Bacilli</taxon>
        <taxon>Lactobacillales</taxon>
        <taxon>Lactobacillaceae</taxon>
        <taxon>Lactiplantibacillus</taxon>
    </lineage>
</organism>
<feature type="transmembrane region" description="Helical" evidence="6">
    <location>
        <begin position="72"/>
        <end position="92"/>
    </location>
</feature>
<dbReference type="Pfam" id="PF00939">
    <property type="entry name" value="Na_sulph_symp"/>
    <property type="match status" value="1"/>
</dbReference>
<evidence type="ECO:0000256" key="3">
    <source>
        <dbReference type="ARBA" id="ARBA00022692"/>
    </source>
</evidence>
<name>A0A2S3U9A5_LACPN</name>
<keyword evidence="4 6" id="KW-1133">Transmembrane helix</keyword>